<evidence type="ECO:0000313" key="3">
    <source>
        <dbReference type="Proteomes" id="UP000236544"/>
    </source>
</evidence>
<dbReference type="GO" id="GO:0003735">
    <property type="term" value="F:structural constituent of ribosome"/>
    <property type="evidence" value="ECO:0007669"/>
    <property type="project" value="InterPro"/>
</dbReference>
<dbReference type="InterPro" id="IPR008991">
    <property type="entry name" value="Translation_prot_SH3-like_sf"/>
</dbReference>
<protein>
    <submittedName>
        <fullName evidence="2">LAQU0S01e05006g1_1</fullName>
    </submittedName>
</protein>
<name>A0A0N7MKT4_9SACH</name>
<sequence length="293" mass="33402">MSGYQHLSKAGSRFLKQVERRPKHLVDHFKKFEEKSMPSFLVPSIPRVEDDQKFQSAREWVFMPGDRVVITRGRWKGQMSVIQQHDKETNGFILDENGPTKTVPVPKQFWSEGQNSHMVTFPIAVEKKDLKLVADIDDPAAPGQTKTVAVRDVVFKGSYFDENYKQRMPFRCVSGQEDLVIPWPRPEPKADAQLATPAEVAREQTFWVDSIARSPIPEGALLTVRNPHSKWRRGTLSARDIGKLVAPKMPLTKTKKAYIAEQKELAAVPKRKLTAEDKELIGSKVFQHLKQHL</sequence>
<proteinExistence type="inferred from homology"/>
<organism evidence="2 3">
    <name type="scientific">Lachancea quebecensis</name>
    <dbReference type="NCBI Taxonomy" id="1654605"/>
    <lineage>
        <taxon>Eukaryota</taxon>
        <taxon>Fungi</taxon>
        <taxon>Dikarya</taxon>
        <taxon>Ascomycota</taxon>
        <taxon>Saccharomycotina</taxon>
        <taxon>Saccharomycetes</taxon>
        <taxon>Saccharomycetales</taxon>
        <taxon>Saccharomycetaceae</taxon>
        <taxon>Lachancea</taxon>
    </lineage>
</organism>
<dbReference type="OrthoDB" id="359154at2759"/>
<evidence type="ECO:0000256" key="1">
    <source>
        <dbReference type="ARBA" id="ARBA00010618"/>
    </source>
</evidence>
<dbReference type="AlphaFoldDB" id="A0A0N7MKT4"/>
<dbReference type="InterPro" id="IPR003256">
    <property type="entry name" value="Ribosomal_uL24"/>
</dbReference>
<accession>A0A0N7MKT4</accession>
<dbReference type="Proteomes" id="UP000236544">
    <property type="component" value="Unassembled WGS sequence"/>
</dbReference>
<keyword evidence="3" id="KW-1185">Reference proteome</keyword>
<dbReference type="PANTHER" id="PTHR12903">
    <property type="entry name" value="MITOCHONDRIAL RIBOSOMAL PROTEIN L24"/>
    <property type="match status" value="1"/>
</dbReference>
<dbReference type="GO" id="GO:0005840">
    <property type="term" value="C:ribosome"/>
    <property type="evidence" value="ECO:0007669"/>
    <property type="project" value="InterPro"/>
</dbReference>
<gene>
    <name evidence="2" type="ORF">LAQU0_S01e05006g</name>
</gene>
<dbReference type="SUPFAM" id="SSF50104">
    <property type="entry name" value="Translation proteins SH3-like domain"/>
    <property type="match status" value="1"/>
</dbReference>
<dbReference type="EMBL" id="LN890560">
    <property type="protein sequence ID" value="CUS20366.1"/>
    <property type="molecule type" value="Genomic_DNA"/>
</dbReference>
<dbReference type="Pfam" id="PF22682">
    <property type="entry name" value="Ribosomal_uL24m-like"/>
    <property type="match status" value="1"/>
</dbReference>
<dbReference type="GO" id="GO:0006412">
    <property type="term" value="P:translation"/>
    <property type="evidence" value="ECO:0007669"/>
    <property type="project" value="InterPro"/>
</dbReference>
<reference evidence="3" key="1">
    <citation type="submission" date="2015-10" db="EMBL/GenBank/DDBJ databases">
        <authorList>
            <person name="Devillers H."/>
        </authorList>
    </citation>
    <scope>NUCLEOTIDE SEQUENCE [LARGE SCALE GENOMIC DNA]</scope>
</reference>
<comment type="similarity">
    <text evidence="1">Belongs to the universal ribosomal protein uL24 family.</text>
</comment>
<evidence type="ECO:0000313" key="2">
    <source>
        <dbReference type="EMBL" id="CUS20366.1"/>
    </source>
</evidence>